<evidence type="ECO:0000313" key="3">
    <source>
        <dbReference type="Proteomes" id="UP000286934"/>
    </source>
</evidence>
<dbReference type="AlphaFoldDB" id="A0A432WUS7"/>
<dbReference type="RefSeq" id="WP_126806821.1">
    <property type="nucleotide sequence ID" value="NZ_PIPP01000002.1"/>
</dbReference>
<dbReference type="OrthoDB" id="6332464at2"/>
<keyword evidence="3" id="KW-1185">Reference proteome</keyword>
<keyword evidence="1" id="KW-0472">Membrane</keyword>
<keyword evidence="1" id="KW-0812">Transmembrane</keyword>
<accession>A0A432WUS7</accession>
<dbReference type="Proteomes" id="UP000286934">
    <property type="component" value="Unassembled WGS sequence"/>
</dbReference>
<keyword evidence="1" id="KW-1133">Transmembrane helix</keyword>
<reference evidence="3" key="1">
    <citation type="journal article" date="2018" name="Front. Microbiol.">
        <title>Genome-Based Analysis Reveals the Taxonomy and Diversity of the Family Idiomarinaceae.</title>
        <authorList>
            <person name="Liu Y."/>
            <person name="Lai Q."/>
            <person name="Shao Z."/>
        </authorList>
    </citation>
    <scope>NUCLEOTIDE SEQUENCE [LARGE SCALE GENOMIC DNA]</scope>
    <source>
        <strain evidence="3">AIS</strain>
    </source>
</reference>
<comment type="caution">
    <text evidence="2">The sequence shown here is derived from an EMBL/GenBank/DDBJ whole genome shotgun (WGS) entry which is preliminary data.</text>
</comment>
<dbReference type="EMBL" id="PIPP01000002">
    <property type="protein sequence ID" value="RUO37514.1"/>
    <property type="molecule type" value="Genomic_DNA"/>
</dbReference>
<sequence length="101" mass="11402">MFKSNKLRVLVIAMFFIALVVAAIFWNSAREEIYFLCGNFSQGVEKTSVVRQLDTANLSSYGQVATEDGSRIVFTSKLNLGAHQCIIEFDGNDRVLRARYM</sequence>
<protein>
    <submittedName>
        <fullName evidence="2">Uncharacterized protein</fullName>
    </submittedName>
</protein>
<evidence type="ECO:0000256" key="1">
    <source>
        <dbReference type="SAM" id="Phobius"/>
    </source>
</evidence>
<feature type="transmembrane region" description="Helical" evidence="1">
    <location>
        <begin position="7"/>
        <end position="26"/>
    </location>
</feature>
<gene>
    <name evidence="2" type="ORF">CWE13_06035</name>
</gene>
<organism evidence="2 3">
    <name type="scientific">Aliidiomarina shirensis</name>
    <dbReference type="NCBI Taxonomy" id="1048642"/>
    <lineage>
        <taxon>Bacteria</taxon>
        <taxon>Pseudomonadati</taxon>
        <taxon>Pseudomonadota</taxon>
        <taxon>Gammaproteobacteria</taxon>
        <taxon>Alteromonadales</taxon>
        <taxon>Idiomarinaceae</taxon>
        <taxon>Aliidiomarina</taxon>
    </lineage>
</organism>
<proteinExistence type="predicted"/>
<name>A0A432WUS7_9GAMM</name>
<evidence type="ECO:0000313" key="2">
    <source>
        <dbReference type="EMBL" id="RUO37514.1"/>
    </source>
</evidence>